<evidence type="ECO:0000313" key="2">
    <source>
        <dbReference type="Proteomes" id="UP000694545"/>
    </source>
</evidence>
<sequence>KAAAVEKHEKCCTNASTGIHLTFCALSHRALRRQAQGRRHRCCQSRMDSGSEIGVGGWRKGKIPVSSCWLTPRFSFYKQRAPGERYREGDLVQVLHC</sequence>
<reference evidence="1" key="2">
    <citation type="submission" date="2025-09" db="UniProtKB">
        <authorList>
            <consortium name="Ensembl"/>
        </authorList>
    </citation>
    <scope>IDENTIFICATION</scope>
</reference>
<evidence type="ECO:0000313" key="1">
    <source>
        <dbReference type="Ensembl" id="ENSVKKP00000017343.1"/>
    </source>
</evidence>
<dbReference type="Ensembl" id="ENSVKKT00000017775.1">
    <property type="protein sequence ID" value="ENSVKKP00000017343.1"/>
    <property type="gene ID" value="ENSVKKG00000011855.1"/>
</dbReference>
<protein>
    <submittedName>
        <fullName evidence="1">Uncharacterized protein</fullName>
    </submittedName>
</protein>
<keyword evidence="2" id="KW-1185">Reference proteome</keyword>
<proteinExistence type="predicted"/>
<dbReference type="Proteomes" id="UP000694545">
    <property type="component" value="Unplaced"/>
</dbReference>
<reference evidence="1" key="1">
    <citation type="submission" date="2025-08" db="UniProtKB">
        <authorList>
            <consortium name="Ensembl"/>
        </authorList>
    </citation>
    <scope>IDENTIFICATION</scope>
</reference>
<name>A0A8D2Q427_VARKO</name>
<organism evidence="1 2">
    <name type="scientific">Varanus komodoensis</name>
    <name type="common">Komodo dragon</name>
    <dbReference type="NCBI Taxonomy" id="61221"/>
    <lineage>
        <taxon>Eukaryota</taxon>
        <taxon>Metazoa</taxon>
        <taxon>Chordata</taxon>
        <taxon>Craniata</taxon>
        <taxon>Vertebrata</taxon>
        <taxon>Euteleostomi</taxon>
        <taxon>Lepidosauria</taxon>
        <taxon>Squamata</taxon>
        <taxon>Bifurcata</taxon>
        <taxon>Unidentata</taxon>
        <taxon>Episquamata</taxon>
        <taxon>Toxicofera</taxon>
        <taxon>Anguimorpha</taxon>
        <taxon>Paleoanguimorpha</taxon>
        <taxon>Varanoidea</taxon>
        <taxon>Varanidae</taxon>
        <taxon>Varanus</taxon>
    </lineage>
</organism>
<dbReference type="AlphaFoldDB" id="A0A8D2Q427"/>
<accession>A0A8D2Q427</accession>